<dbReference type="PANTHER" id="PTHR42742:SF3">
    <property type="entry name" value="FRUCTOKINASE"/>
    <property type="match status" value="1"/>
</dbReference>
<dbReference type="SUPFAM" id="SSF51182">
    <property type="entry name" value="RmlC-like cupins"/>
    <property type="match status" value="1"/>
</dbReference>
<dbReference type="InterPro" id="IPR011051">
    <property type="entry name" value="RmlC_Cupin_sf"/>
</dbReference>
<dbReference type="InterPro" id="IPR014710">
    <property type="entry name" value="RmlC-like_jellyroll"/>
</dbReference>
<keyword evidence="3" id="KW-0413">Isomerase</keyword>
<keyword evidence="1" id="KW-0479">Metal-binding</keyword>
<dbReference type="Proteomes" id="UP000029228">
    <property type="component" value="Unassembled WGS sequence"/>
</dbReference>
<accession>A0A090SBA1</accession>
<gene>
    <name evidence="3" type="ORF">JCM19235_5381</name>
</gene>
<reference evidence="3 4" key="1">
    <citation type="submission" date="2014-09" db="EMBL/GenBank/DDBJ databases">
        <title>Vibrio maritimus JCM 19235. (C45) whole genome shotgun sequence.</title>
        <authorList>
            <person name="Sawabe T."/>
            <person name="Meirelles P."/>
            <person name="Nakanishi M."/>
            <person name="Sayaka M."/>
            <person name="Hattori M."/>
            <person name="Ohkuma M."/>
        </authorList>
    </citation>
    <scope>NUCLEOTIDE SEQUENCE [LARGE SCALE GENOMIC DNA]</scope>
    <source>
        <strain evidence="4">JCM19235</strain>
    </source>
</reference>
<comment type="caution">
    <text evidence="3">The sequence shown here is derived from an EMBL/GenBank/DDBJ whole genome shotgun (WGS) entry which is preliminary data.</text>
</comment>
<evidence type="ECO:0000256" key="1">
    <source>
        <dbReference type="ARBA" id="ARBA00022723"/>
    </source>
</evidence>
<dbReference type="EMBL" id="BBMR01000001">
    <property type="protein sequence ID" value="GAL16832.1"/>
    <property type="molecule type" value="Genomic_DNA"/>
</dbReference>
<dbReference type="AlphaFoldDB" id="A0A090SBA1"/>
<dbReference type="InterPro" id="IPR051804">
    <property type="entry name" value="Carb_Metab_Reg_Kinase/Isom"/>
</dbReference>
<keyword evidence="4" id="KW-1185">Reference proteome</keyword>
<name>A0A090SBA1_9VIBR</name>
<organism evidence="3 4">
    <name type="scientific">Vibrio maritimus</name>
    <dbReference type="NCBI Taxonomy" id="990268"/>
    <lineage>
        <taxon>Bacteria</taxon>
        <taxon>Pseudomonadati</taxon>
        <taxon>Pseudomonadota</taxon>
        <taxon>Gammaproteobacteria</taxon>
        <taxon>Vibrionales</taxon>
        <taxon>Vibrionaceae</taxon>
        <taxon>Vibrio</taxon>
    </lineage>
</organism>
<evidence type="ECO:0000313" key="4">
    <source>
        <dbReference type="Proteomes" id="UP000029228"/>
    </source>
</evidence>
<evidence type="ECO:0000313" key="3">
    <source>
        <dbReference type="EMBL" id="GAL16832.1"/>
    </source>
</evidence>
<keyword evidence="2" id="KW-0862">Zinc</keyword>
<dbReference type="GO" id="GO:0016853">
    <property type="term" value="F:isomerase activity"/>
    <property type="evidence" value="ECO:0007669"/>
    <property type="project" value="UniProtKB-KW"/>
</dbReference>
<dbReference type="PANTHER" id="PTHR42742">
    <property type="entry name" value="TRANSCRIPTIONAL REPRESSOR MPRA"/>
    <property type="match status" value="1"/>
</dbReference>
<dbReference type="STRING" id="990268.JCM19235_5381"/>
<dbReference type="GO" id="GO:0046872">
    <property type="term" value="F:metal ion binding"/>
    <property type="evidence" value="ECO:0007669"/>
    <property type="project" value="UniProtKB-KW"/>
</dbReference>
<evidence type="ECO:0000256" key="2">
    <source>
        <dbReference type="ARBA" id="ARBA00022833"/>
    </source>
</evidence>
<proteinExistence type="predicted"/>
<sequence>MARWEIQQRFRRGELGNWGAENLSEDILRKYKRSFFIEWRVFDRYKTKLLPHVDYLLDTNTAFDPKMVTGQAFSAGLKQATTQPFRLVPFFDPGVWGGQWMKEVCDLDESKPNYAWCFDCVPEENSLLLKYEDVIVEIPSQDLVLTQPRQLLGESVHARFGAEFPIRFDFLDTMEGQHLSLQVHPLTEYIQNEFGMHYTQDESYYMLDAGEQASVYLGTKTGINQTR</sequence>
<dbReference type="Gene3D" id="2.60.120.10">
    <property type="entry name" value="Jelly Rolls"/>
    <property type="match status" value="1"/>
</dbReference>
<protein>
    <submittedName>
        <fullName evidence="3">Mannose-6-phosphate isomerase class I</fullName>
    </submittedName>
</protein>